<accession>A0ACB8U3K5</accession>
<evidence type="ECO:0000313" key="1">
    <source>
        <dbReference type="EMBL" id="KAI0088819.1"/>
    </source>
</evidence>
<proteinExistence type="predicted"/>
<evidence type="ECO:0000313" key="2">
    <source>
        <dbReference type="Proteomes" id="UP001055072"/>
    </source>
</evidence>
<reference evidence="1" key="1">
    <citation type="journal article" date="2021" name="Environ. Microbiol.">
        <title>Gene family expansions and transcriptome signatures uncover fungal adaptations to wood decay.</title>
        <authorList>
            <person name="Hage H."/>
            <person name="Miyauchi S."/>
            <person name="Viragh M."/>
            <person name="Drula E."/>
            <person name="Min B."/>
            <person name="Chaduli D."/>
            <person name="Navarro D."/>
            <person name="Favel A."/>
            <person name="Norest M."/>
            <person name="Lesage-Meessen L."/>
            <person name="Balint B."/>
            <person name="Merenyi Z."/>
            <person name="de Eugenio L."/>
            <person name="Morin E."/>
            <person name="Martinez A.T."/>
            <person name="Baldrian P."/>
            <person name="Stursova M."/>
            <person name="Martinez M.J."/>
            <person name="Novotny C."/>
            <person name="Magnuson J.K."/>
            <person name="Spatafora J.W."/>
            <person name="Maurice S."/>
            <person name="Pangilinan J."/>
            <person name="Andreopoulos W."/>
            <person name="LaButti K."/>
            <person name="Hundley H."/>
            <person name="Na H."/>
            <person name="Kuo A."/>
            <person name="Barry K."/>
            <person name="Lipzen A."/>
            <person name="Henrissat B."/>
            <person name="Riley R."/>
            <person name="Ahrendt S."/>
            <person name="Nagy L.G."/>
            <person name="Grigoriev I.V."/>
            <person name="Martin F."/>
            <person name="Rosso M.N."/>
        </authorList>
    </citation>
    <scope>NUCLEOTIDE SEQUENCE</scope>
    <source>
        <strain evidence="1">CBS 384.51</strain>
    </source>
</reference>
<gene>
    <name evidence="1" type="ORF">BDY19DRAFT_890661</name>
</gene>
<comment type="caution">
    <text evidence="1">The sequence shown here is derived from an EMBL/GenBank/DDBJ whole genome shotgun (WGS) entry which is preliminary data.</text>
</comment>
<name>A0ACB8U3K5_9APHY</name>
<organism evidence="1 2">
    <name type="scientific">Irpex rosettiformis</name>
    <dbReference type="NCBI Taxonomy" id="378272"/>
    <lineage>
        <taxon>Eukaryota</taxon>
        <taxon>Fungi</taxon>
        <taxon>Dikarya</taxon>
        <taxon>Basidiomycota</taxon>
        <taxon>Agaricomycotina</taxon>
        <taxon>Agaricomycetes</taxon>
        <taxon>Polyporales</taxon>
        <taxon>Irpicaceae</taxon>
        <taxon>Irpex</taxon>
    </lineage>
</organism>
<dbReference type="EMBL" id="MU274912">
    <property type="protein sequence ID" value="KAI0088819.1"/>
    <property type="molecule type" value="Genomic_DNA"/>
</dbReference>
<dbReference type="Proteomes" id="UP001055072">
    <property type="component" value="Unassembled WGS sequence"/>
</dbReference>
<keyword evidence="2" id="KW-1185">Reference proteome</keyword>
<protein>
    <submittedName>
        <fullName evidence="1">Uncharacterized protein</fullName>
    </submittedName>
</protein>
<sequence length="735" mass="80618">MLRRTHTDSSMKLNTPTDSQNTAKLFTSGLQRTPKKLSATKTEPVIDLTCGSPESSRSRPVTPSKSRSLEDTLSPDKGPRPSLANSNIRTYGGKSRSFLVALPTPHIPSTGQDPISQDPDVHNEAEDEYETRESYADLRARWGVDDSEDDPYPFIEETPSPLKDGKGKGHHKQMQPPVPRLPPGMMNDLKSITDLRSKGENRRFLDEMGYLFEGLASDGSLGVRRGSALEIVDKLCDPDFARKAKAADFLGRAWEGLRAAGAGDGDKILDTILVFFAALISRDPIDAADLATRLDFEPILLKSLSHLTHENDPLWLISCGLHVPAMKAAGIPRNDVPQLEGLQKMIQTKSGLFEPSEIISNRLLISLSLEALPPSLHSPACLPIVLNSLKVELSPLSSRVLSYITGLPILPTLSAESYMDIPSLSHIDKCLRLVDAYLLGRWGDDDSTDGTTLLDAARNEGFGSTLITLCCAADIISRTQDAQYLSYAAHRCMESALRVLVNLTHNSLPWCQTSIGSSSGLPSISRLLATFHSHMTQTVTVAEPQDGEEEEEVANYLDKLCLILGLITNLVQTSEESKERIRELKLSPLCPGLRPCAVACRCPERVSALECLVQIYEQPGRSGNDFESVVRGHIAILFGLLMQGHPRTQVILLRLLPGPSNKKKVENVMENVQEFTLFYSEFVKKVAHAAQMEGDDDDQENRQDGADSALRTSQGELVVKHVLTSLQGLLSSFND</sequence>